<keyword evidence="7 17" id="KW-0028">Amino-acid biosynthesis</keyword>
<dbReference type="NCBIfam" id="TIGR01123">
    <property type="entry name" value="ilvE_II"/>
    <property type="match status" value="1"/>
</dbReference>
<comment type="catalytic activity">
    <reaction evidence="13 17">
        <text>L-leucine + 2-oxoglutarate = 4-methyl-2-oxopentanoate + L-glutamate</text>
        <dbReference type="Rhea" id="RHEA:18321"/>
        <dbReference type="ChEBI" id="CHEBI:16810"/>
        <dbReference type="ChEBI" id="CHEBI:17865"/>
        <dbReference type="ChEBI" id="CHEBI:29985"/>
        <dbReference type="ChEBI" id="CHEBI:57427"/>
        <dbReference type="EC" id="2.6.1.42"/>
    </reaction>
</comment>
<comment type="catalytic activity">
    <reaction evidence="11 17">
        <text>L-valine + 2-oxoglutarate = 3-methyl-2-oxobutanoate + L-glutamate</text>
        <dbReference type="Rhea" id="RHEA:24813"/>
        <dbReference type="ChEBI" id="CHEBI:11851"/>
        <dbReference type="ChEBI" id="CHEBI:16810"/>
        <dbReference type="ChEBI" id="CHEBI:29985"/>
        <dbReference type="ChEBI" id="CHEBI:57762"/>
        <dbReference type="EC" id="2.6.1.42"/>
    </reaction>
</comment>
<evidence type="ECO:0000256" key="1">
    <source>
        <dbReference type="ARBA" id="ARBA00001933"/>
    </source>
</evidence>
<dbReference type="Proteomes" id="UP001163823">
    <property type="component" value="Chromosome 5"/>
</dbReference>
<gene>
    <name evidence="18" type="ORF">O6P43_012485</name>
</gene>
<dbReference type="FunFam" id="3.20.10.10:FF:000003">
    <property type="entry name" value="Branched-chain-amino-acid aminotransferase"/>
    <property type="match status" value="1"/>
</dbReference>
<organism evidence="18 19">
    <name type="scientific">Quillaja saponaria</name>
    <name type="common">Soap bark tree</name>
    <dbReference type="NCBI Taxonomy" id="32244"/>
    <lineage>
        <taxon>Eukaryota</taxon>
        <taxon>Viridiplantae</taxon>
        <taxon>Streptophyta</taxon>
        <taxon>Embryophyta</taxon>
        <taxon>Tracheophyta</taxon>
        <taxon>Spermatophyta</taxon>
        <taxon>Magnoliopsida</taxon>
        <taxon>eudicotyledons</taxon>
        <taxon>Gunneridae</taxon>
        <taxon>Pentapetalae</taxon>
        <taxon>rosids</taxon>
        <taxon>fabids</taxon>
        <taxon>Fabales</taxon>
        <taxon>Quillajaceae</taxon>
        <taxon>Quillaja</taxon>
    </lineage>
</organism>
<dbReference type="Gene3D" id="3.20.10.10">
    <property type="entry name" value="D-amino Acid Aminotransferase, subunit A, domain 2"/>
    <property type="match status" value="1"/>
</dbReference>
<keyword evidence="10 17" id="KW-0100">Branched-chain amino acid biosynthesis</keyword>
<evidence type="ECO:0000256" key="9">
    <source>
        <dbReference type="ARBA" id="ARBA00022898"/>
    </source>
</evidence>
<keyword evidence="8 17" id="KW-0808">Transferase</keyword>
<dbReference type="PANTHER" id="PTHR42825:SF32">
    <property type="entry name" value="BRANCHED-CHAIN-AMINO-ACID AMINOTRANSFERASE"/>
    <property type="match status" value="1"/>
</dbReference>
<keyword evidence="19" id="KW-1185">Reference proteome</keyword>
<evidence type="ECO:0000256" key="6">
    <source>
        <dbReference type="ARBA" id="ARBA00022576"/>
    </source>
</evidence>
<dbReference type="InterPro" id="IPR001544">
    <property type="entry name" value="Aminotrans_IV"/>
</dbReference>
<evidence type="ECO:0000256" key="15">
    <source>
        <dbReference type="RuleBase" id="RU004106"/>
    </source>
</evidence>
<dbReference type="InterPro" id="IPR033939">
    <property type="entry name" value="BCAT_family"/>
</dbReference>
<comment type="cofactor">
    <cofactor evidence="1 16">
        <name>pyridoxal 5'-phosphate</name>
        <dbReference type="ChEBI" id="CHEBI:597326"/>
    </cofactor>
</comment>
<comment type="pathway">
    <text evidence="4">Amino-acid biosynthesis; L-leucine biosynthesis; L-leucine from 3-methyl-2-oxobutanoate: step 4/4.</text>
</comment>
<comment type="similarity">
    <text evidence="5 15">Belongs to the class-IV pyridoxal-phosphate-dependent aminotransferase family.</text>
</comment>
<protein>
    <recommendedName>
        <fullName evidence="17">Branched-chain-amino-acid aminotransferase</fullName>
        <ecNumber evidence="17">2.6.1.42</ecNumber>
    </recommendedName>
</protein>
<comment type="catalytic activity">
    <reaction evidence="12 17">
        <text>L-isoleucine + 2-oxoglutarate = (S)-3-methyl-2-oxopentanoate + L-glutamate</text>
        <dbReference type="Rhea" id="RHEA:24801"/>
        <dbReference type="ChEBI" id="CHEBI:16810"/>
        <dbReference type="ChEBI" id="CHEBI:29985"/>
        <dbReference type="ChEBI" id="CHEBI:35146"/>
        <dbReference type="ChEBI" id="CHEBI:58045"/>
        <dbReference type="EC" id="2.6.1.42"/>
    </reaction>
</comment>
<dbReference type="GO" id="GO:0004084">
    <property type="term" value="F:branched-chain-amino-acid transaminase activity"/>
    <property type="evidence" value="ECO:0007669"/>
    <property type="project" value="UniProtKB-EC"/>
</dbReference>
<dbReference type="GO" id="GO:0008652">
    <property type="term" value="P:amino acid biosynthetic process"/>
    <property type="evidence" value="ECO:0007669"/>
    <property type="project" value="UniProtKB-KW"/>
</dbReference>
<comment type="pathway">
    <text evidence="2">Amino-acid biosynthesis; L-isoleucine biosynthesis; L-isoleucine from 2-oxobutanoate: step 4/4.</text>
</comment>
<proteinExistence type="inferred from homology"/>
<evidence type="ECO:0000256" key="7">
    <source>
        <dbReference type="ARBA" id="ARBA00022605"/>
    </source>
</evidence>
<dbReference type="SUPFAM" id="SSF56752">
    <property type="entry name" value="D-aminoacid aminotransferase-like PLP-dependent enzymes"/>
    <property type="match status" value="1"/>
</dbReference>
<evidence type="ECO:0000256" key="14">
    <source>
        <dbReference type="PIRSR" id="PIRSR006468-1"/>
    </source>
</evidence>
<evidence type="ECO:0000256" key="16">
    <source>
        <dbReference type="RuleBase" id="RU004516"/>
    </source>
</evidence>
<accession>A0AAD7M1X6</accession>
<sequence>MGSAQSSSTHKVNEKRSIGKEKYANFDWDNLGFSLTPTDYMYIMKSNKDGNFSKGSLTPYGTFEISPAAAVLNYGQGLFEGLKAYRKEDGRIQLFRVEENANRMKMGAERLLMPSPSVEEFVNAVKQTVLANKRWVPPYGKGSLYIRPLLMGSGGVLGIGPAPECTFLIFTSPIGIWYKDGSKPKSLLIEDGLSRAAPGGTGGVKSITNYAPVFEAVNEAKAKGFTDVLFLDAATGKYIEEVSSCNVFIVKGNIISTPGIQGTILPGITRKSVIELALDFGYQVEERSIPVEDVIEADEVFCTGTAVGISPVSSITYKNKRAEFSVGEGTMTEKLRQTITGIQNGVVDDKFGWTCILEEIKGDN</sequence>
<evidence type="ECO:0000256" key="10">
    <source>
        <dbReference type="ARBA" id="ARBA00023304"/>
    </source>
</evidence>
<dbReference type="InterPro" id="IPR043131">
    <property type="entry name" value="BCAT-like_N"/>
</dbReference>
<keyword evidence="9 16" id="KW-0663">Pyridoxal phosphate</keyword>
<evidence type="ECO:0000256" key="8">
    <source>
        <dbReference type="ARBA" id="ARBA00022679"/>
    </source>
</evidence>
<evidence type="ECO:0000256" key="12">
    <source>
        <dbReference type="ARBA" id="ARBA00048798"/>
    </source>
</evidence>
<dbReference type="InterPro" id="IPR018300">
    <property type="entry name" value="Aminotrans_IV_CS"/>
</dbReference>
<reference evidence="18" key="1">
    <citation type="journal article" date="2023" name="Science">
        <title>Elucidation of the pathway for biosynthesis of saponin adjuvants from the soapbark tree.</title>
        <authorList>
            <person name="Reed J."/>
            <person name="Orme A."/>
            <person name="El-Demerdash A."/>
            <person name="Owen C."/>
            <person name="Martin L.B.B."/>
            <person name="Misra R.C."/>
            <person name="Kikuchi S."/>
            <person name="Rejzek M."/>
            <person name="Martin A.C."/>
            <person name="Harkess A."/>
            <person name="Leebens-Mack J."/>
            <person name="Louveau T."/>
            <person name="Stephenson M.J."/>
            <person name="Osbourn A."/>
        </authorList>
    </citation>
    <scope>NUCLEOTIDE SEQUENCE</scope>
    <source>
        <strain evidence="18">S10</strain>
    </source>
</reference>
<dbReference type="Pfam" id="PF01063">
    <property type="entry name" value="Aminotran_4"/>
    <property type="match status" value="1"/>
</dbReference>
<evidence type="ECO:0000256" key="3">
    <source>
        <dbReference type="ARBA" id="ARBA00004931"/>
    </source>
</evidence>
<evidence type="ECO:0000256" key="11">
    <source>
        <dbReference type="ARBA" id="ARBA00048212"/>
    </source>
</evidence>
<comment type="pathway">
    <text evidence="3">Amino-acid biosynthesis; L-valine biosynthesis; L-valine from pyruvate: step 4/4.</text>
</comment>
<dbReference type="InterPro" id="IPR036038">
    <property type="entry name" value="Aminotransferase-like"/>
</dbReference>
<evidence type="ECO:0000256" key="5">
    <source>
        <dbReference type="ARBA" id="ARBA00009320"/>
    </source>
</evidence>
<evidence type="ECO:0000256" key="13">
    <source>
        <dbReference type="ARBA" id="ARBA00049229"/>
    </source>
</evidence>
<dbReference type="PANTHER" id="PTHR42825">
    <property type="entry name" value="AMINO ACID AMINOTRANSFERASE"/>
    <property type="match status" value="1"/>
</dbReference>
<feature type="modified residue" description="N6-(pyridoxal phosphate)lysine" evidence="14">
    <location>
        <position position="205"/>
    </location>
</feature>
<evidence type="ECO:0000256" key="4">
    <source>
        <dbReference type="ARBA" id="ARBA00005072"/>
    </source>
</evidence>
<dbReference type="GO" id="GO:0009082">
    <property type="term" value="P:branched-chain amino acid biosynthetic process"/>
    <property type="evidence" value="ECO:0007669"/>
    <property type="project" value="UniProtKB-KW"/>
</dbReference>
<keyword evidence="6 17" id="KW-0032">Aminotransferase</keyword>
<dbReference type="EMBL" id="JARAOO010000005">
    <property type="protein sequence ID" value="KAJ7968377.1"/>
    <property type="molecule type" value="Genomic_DNA"/>
</dbReference>
<dbReference type="CDD" id="cd01557">
    <property type="entry name" value="BCAT_beta_family"/>
    <property type="match status" value="1"/>
</dbReference>
<dbReference type="GO" id="GO:0005737">
    <property type="term" value="C:cytoplasm"/>
    <property type="evidence" value="ECO:0007669"/>
    <property type="project" value="UniProtKB-ARBA"/>
</dbReference>
<dbReference type="InterPro" id="IPR005786">
    <property type="entry name" value="B_amino_transII"/>
</dbReference>
<comment type="caution">
    <text evidence="18">The sequence shown here is derived from an EMBL/GenBank/DDBJ whole genome shotgun (WGS) entry which is preliminary data.</text>
</comment>
<evidence type="ECO:0000256" key="2">
    <source>
        <dbReference type="ARBA" id="ARBA00004824"/>
    </source>
</evidence>
<name>A0AAD7M1X6_QUISA</name>
<dbReference type="EC" id="2.6.1.42" evidence="17"/>
<dbReference type="NCBIfam" id="NF009897">
    <property type="entry name" value="PRK13357.1"/>
    <property type="match status" value="1"/>
</dbReference>
<dbReference type="FunFam" id="3.30.470.10:FF:000003">
    <property type="entry name" value="Branched-chain-amino-acid aminotransferase"/>
    <property type="match status" value="1"/>
</dbReference>
<dbReference type="PIRSF" id="PIRSF006468">
    <property type="entry name" value="BCAT1"/>
    <property type="match status" value="1"/>
</dbReference>
<evidence type="ECO:0000313" key="19">
    <source>
        <dbReference type="Proteomes" id="UP001163823"/>
    </source>
</evidence>
<dbReference type="InterPro" id="IPR043132">
    <property type="entry name" value="BCAT-like_C"/>
</dbReference>
<evidence type="ECO:0000256" key="17">
    <source>
        <dbReference type="RuleBase" id="RU004517"/>
    </source>
</evidence>
<dbReference type="AlphaFoldDB" id="A0AAD7M1X6"/>
<dbReference type="PROSITE" id="PS00770">
    <property type="entry name" value="AA_TRANSFER_CLASS_4"/>
    <property type="match status" value="1"/>
</dbReference>
<evidence type="ECO:0000313" key="18">
    <source>
        <dbReference type="EMBL" id="KAJ7968377.1"/>
    </source>
</evidence>
<dbReference type="Gene3D" id="3.30.470.10">
    <property type="match status" value="1"/>
</dbReference>